<evidence type="ECO:0000313" key="3">
    <source>
        <dbReference type="Proteomes" id="UP001446871"/>
    </source>
</evidence>
<sequence length="194" mass="21357">MASSELAPRLQLVPILRAVLIVFGVFALLNGHSYIGAFYRFSDIRATFAVCWTVVAWNAVCVVAVAVHPHLQRLAGGLPFPVKITVRGRALLSYGDQDESGDGLFAPLTAKLFLSFVDVVLATLILGFMLSAGDKTVDCLLCIDGQLHVQAWVRNIWLTILIFQYVLALFQLLEGASIWYKQSRINNRGHISLA</sequence>
<keyword evidence="3" id="KW-1185">Reference proteome</keyword>
<organism evidence="2 3">
    <name type="scientific">Apiospora saccharicola</name>
    <dbReference type="NCBI Taxonomy" id="335842"/>
    <lineage>
        <taxon>Eukaryota</taxon>
        <taxon>Fungi</taxon>
        <taxon>Dikarya</taxon>
        <taxon>Ascomycota</taxon>
        <taxon>Pezizomycotina</taxon>
        <taxon>Sordariomycetes</taxon>
        <taxon>Xylariomycetidae</taxon>
        <taxon>Amphisphaeriales</taxon>
        <taxon>Apiosporaceae</taxon>
        <taxon>Apiospora</taxon>
    </lineage>
</organism>
<comment type="caution">
    <text evidence="2">The sequence shown here is derived from an EMBL/GenBank/DDBJ whole genome shotgun (WGS) entry which is preliminary data.</text>
</comment>
<feature type="transmembrane region" description="Helical" evidence="1">
    <location>
        <begin position="12"/>
        <end position="35"/>
    </location>
</feature>
<gene>
    <name evidence="2" type="ORF">PG996_010024</name>
</gene>
<dbReference type="EMBL" id="JAQQWM010000006">
    <property type="protein sequence ID" value="KAK8060094.1"/>
    <property type="molecule type" value="Genomic_DNA"/>
</dbReference>
<name>A0ABR1UQG6_9PEZI</name>
<dbReference type="Proteomes" id="UP001446871">
    <property type="component" value="Unassembled WGS sequence"/>
</dbReference>
<keyword evidence="1" id="KW-0812">Transmembrane</keyword>
<reference evidence="2 3" key="1">
    <citation type="submission" date="2023-01" db="EMBL/GenBank/DDBJ databases">
        <title>Analysis of 21 Apiospora genomes using comparative genomics revels a genus with tremendous synthesis potential of carbohydrate active enzymes and secondary metabolites.</title>
        <authorList>
            <person name="Sorensen T."/>
        </authorList>
    </citation>
    <scope>NUCLEOTIDE SEQUENCE [LARGE SCALE GENOMIC DNA]</scope>
    <source>
        <strain evidence="2 3">CBS 83171</strain>
    </source>
</reference>
<feature type="transmembrane region" description="Helical" evidence="1">
    <location>
        <begin position="47"/>
        <end position="67"/>
    </location>
</feature>
<feature type="transmembrane region" description="Helical" evidence="1">
    <location>
        <begin position="152"/>
        <end position="173"/>
    </location>
</feature>
<keyword evidence="1" id="KW-1133">Transmembrane helix</keyword>
<accession>A0ABR1UQG6</accession>
<feature type="transmembrane region" description="Helical" evidence="1">
    <location>
        <begin position="112"/>
        <end position="132"/>
    </location>
</feature>
<protein>
    <submittedName>
        <fullName evidence="2">Uncharacterized protein</fullName>
    </submittedName>
</protein>
<keyword evidence="1" id="KW-0472">Membrane</keyword>
<evidence type="ECO:0000313" key="2">
    <source>
        <dbReference type="EMBL" id="KAK8060094.1"/>
    </source>
</evidence>
<evidence type="ECO:0000256" key="1">
    <source>
        <dbReference type="SAM" id="Phobius"/>
    </source>
</evidence>
<proteinExistence type="predicted"/>